<dbReference type="OrthoDB" id="2950125at2"/>
<organism evidence="1 2">
    <name type="scientific">Anaerocolumna xylanovorans DSM 12503</name>
    <dbReference type="NCBI Taxonomy" id="1121345"/>
    <lineage>
        <taxon>Bacteria</taxon>
        <taxon>Bacillati</taxon>
        <taxon>Bacillota</taxon>
        <taxon>Clostridia</taxon>
        <taxon>Lachnospirales</taxon>
        <taxon>Lachnospiraceae</taxon>
        <taxon>Anaerocolumna</taxon>
    </lineage>
</organism>
<proteinExistence type="predicted"/>
<reference evidence="1 2" key="1">
    <citation type="submission" date="2016-12" db="EMBL/GenBank/DDBJ databases">
        <authorList>
            <person name="Song W.-J."/>
            <person name="Kurnit D.M."/>
        </authorList>
    </citation>
    <scope>NUCLEOTIDE SEQUENCE [LARGE SCALE GENOMIC DNA]</scope>
    <source>
        <strain evidence="1 2">DSM 12503</strain>
    </source>
</reference>
<gene>
    <name evidence="1" type="ORF">SAMN02745217_01317</name>
</gene>
<dbReference type="EMBL" id="FRFD01000004">
    <property type="protein sequence ID" value="SHO46867.1"/>
    <property type="molecule type" value="Genomic_DNA"/>
</dbReference>
<evidence type="ECO:0000313" key="1">
    <source>
        <dbReference type="EMBL" id="SHO46867.1"/>
    </source>
</evidence>
<evidence type="ECO:0000313" key="2">
    <source>
        <dbReference type="Proteomes" id="UP000184612"/>
    </source>
</evidence>
<sequence>MNLLCNRPTYNRIEISLPTPPGVAPLPSSIYFNVDTRFTDAQILRIRQILVTLIGYWRQHYEQKAASSISQWAESSQKHAVNKLTPLWYRGSCVTNGLEATNFAMDILTQRFIENGTGKVRVAKIKYCIPKQGEKLNIHSKTAIRKNRVALNMTINPQILDNTTSQITLLDGAMIYAWYHRMGYVHPKNTYISSFIAENPMCLMREFQDKTQNEDIFTKYLD</sequence>
<dbReference type="AlphaFoldDB" id="A0A1M7Y3S4"/>
<dbReference type="Proteomes" id="UP000184612">
    <property type="component" value="Unassembled WGS sequence"/>
</dbReference>
<protein>
    <submittedName>
        <fullName evidence="1">Uncharacterized protein</fullName>
    </submittedName>
</protein>
<name>A0A1M7Y3S4_9FIRM</name>
<dbReference type="RefSeq" id="WP_073588058.1">
    <property type="nucleotide sequence ID" value="NZ_FRFD01000004.1"/>
</dbReference>
<keyword evidence="2" id="KW-1185">Reference proteome</keyword>
<accession>A0A1M7Y3S4</accession>